<proteinExistence type="predicted"/>
<name>A0A0A9WQK9_LYGHE</name>
<feature type="non-terminal residue" evidence="1">
    <location>
        <position position="290"/>
    </location>
</feature>
<organism evidence="1">
    <name type="scientific">Lygus hesperus</name>
    <name type="common">Western plant bug</name>
    <dbReference type="NCBI Taxonomy" id="30085"/>
    <lineage>
        <taxon>Eukaryota</taxon>
        <taxon>Metazoa</taxon>
        <taxon>Ecdysozoa</taxon>
        <taxon>Arthropoda</taxon>
        <taxon>Hexapoda</taxon>
        <taxon>Insecta</taxon>
        <taxon>Pterygota</taxon>
        <taxon>Neoptera</taxon>
        <taxon>Paraneoptera</taxon>
        <taxon>Hemiptera</taxon>
        <taxon>Heteroptera</taxon>
        <taxon>Panheteroptera</taxon>
        <taxon>Cimicomorpha</taxon>
        <taxon>Miridae</taxon>
        <taxon>Mirini</taxon>
        <taxon>Lygus</taxon>
    </lineage>
</organism>
<sequence length="290" mass="33405">ISKKTGRTLSRTTVGSEMGEDLFQSNSNFDDYDNYLTNTKALINETHSKVKPILAEAYSKYNVPKGLYEPQRLGAVFNLKHYNLQCESVWTFLFEDFLNAFKSVYNSTMSYVELIKNRFVYDSVNSAMKLKATHKANLAKLNVEGIKESIDNKLKPWHGYPLNKALLQELLKDVVDHCKWQLTSRKEVNETYRDELKLLLAANKHNAVDISEDAKFLCIELFANTVLNSFLETIWSCYTNSSDAELLEVEFSLLKKAVQFYCSKIGREKNQNPNSVDKQYDYIVFTFLDG</sequence>
<evidence type="ECO:0000313" key="1">
    <source>
        <dbReference type="EMBL" id="JAG10752.1"/>
    </source>
</evidence>
<dbReference type="EMBL" id="GBHO01032852">
    <property type="protein sequence ID" value="JAG10752.1"/>
    <property type="molecule type" value="Transcribed_RNA"/>
</dbReference>
<gene>
    <name evidence="1" type="primary">Y110A7A.11</name>
    <name evidence="1" type="ORF">CM83_4368</name>
</gene>
<reference evidence="1" key="2">
    <citation type="submission" date="2014-07" db="EMBL/GenBank/DDBJ databases">
        <authorList>
            <person name="Hull J."/>
        </authorList>
    </citation>
    <scope>NUCLEOTIDE SEQUENCE</scope>
</reference>
<accession>A0A0A9WQK9</accession>
<reference evidence="1" key="1">
    <citation type="journal article" date="2014" name="PLoS ONE">
        <title>Transcriptome-Based Identification of ABC Transporters in the Western Tarnished Plant Bug Lygus hesperus.</title>
        <authorList>
            <person name="Hull J.J."/>
            <person name="Chaney K."/>
            <person name="Geib S.M."/>
            <person name="Fabrick J.A."/>
            <person name="Brent C.S."/>
            <person name="Walsh D."/>
            <person name="Lavine L.C."/>
        </authorList>
    </citation>
    <scope>NUCLEOTIDE SEQUENCE</scope>
</reference>
<feature type="non-terminal residue" evidence="1">
    <location>
        <position position="1"/>
    </location>
</feature>
<protein>
    <submittedName>
        <fullName evidence="1">Vesicle transport protein USE1</fullName>
    </submittedName>
</protein>
<dbReference type="AlphaFoldDB" id="A0A0A9WQK9"/>